<dbReference type="OrthoDB" id="9808891at2"/>
<gene>
    <name evidence="12" type="ORF">TBC1_12400</name>
</gene>
<dbReference type="PANTHER" id="PTHR47861">
    <property type="entry name" value="FKBP-TYPE PEPTIDYL-PROLYL CIS-TRANS ISOMERASE SLYD"/>
    <property type="match status" value="1"/>
</dbReference>
<protein>
    <recommendedName>
        <fullName evidence="10">Peptidyl-prolyl cis-trans isomerase</fullName>
        <ecNumber evidence="10">5.2.1.8</ecNumber>
    </recommendedName>
</protein>
<evidence type="ECO:0000256" key="10">
    <source>
        <dbReference type="RuleBase" id="RU003915"/>
    </source>
</evidence>
<dbReference type="GO" id="GO:0042026">
    <property type="term" value="P:protein refolding"/>
    <property type="evidence" value="ECO:0007669"/>
    <property type="project" value="UniProtKB-ARBA"/>
</dbReference>
<dbReference type="RefSeq" id="WP_062045587.1">
    <property type="nucleotide sequence ID" value="NZ_DF968183.1"/>
</dbReference>
<dbReference type="SUPFAM" id="SSF54534">
    <property type="entry name" value="FKBP-like"/>
    <property type="match status" value="1"/>
</dbReference>
<dbReference type="Pfam" id="PF00254">
    <property type="entry name" value="FKBP_C"/>
    <property type="match status" value="1"/>
</dbReference>
<dbReference type="PROSITE" id="PS50059">
    <property type="entry name" value="FKBP_PPIASE"/>
    <property type="match status" value="1"/>
</dbReference>
<sequence>MVISKNKVVSLTYELKLDNAEGEVVDMADAAQPLVFLYGAGNMLPKFESNLAELKADDNFEFTLSSDDAYGPVIEEAVVDLPIDIFMVDGKIDPDMLFVGNVIPMQDNEGRPLDGTVVSISDDKVKMDFNHPMAGKTLHFTGKILELREATAEEISHGHVHGPHGHHH</sequence>
<keyword evidence="13" id="KW-1185">Reference proteome</keyword>
<dbReference type="EC" id="5.2.1.8" evidence="10"/>
<dbReference type="Proteomes" id="UP000053091">
    <property type="component" value="Unassembled WGS sequence"/>
</dbReference>
<evidence type="ECO:0000256" key="7">
    <source>
        <dbReference type="ARBA" id="ARBA00023235"/>
    </source>
</evidence>
<evidence type="ECO:0000259" key="11">
    <source>
        <dbReference type="PROSITE" id="PS50059"/>
    </source>
</evidence>
<keyword evidence="6" id="KW-0143">Chaperone</keyword>
<evidence type="ECO:0000313" key="12">
    <source>
        <dbReference type="EMBL" id="GAP44591.1"/>
    </source>
</evidence>
<name>A0A0S7C6Q2_9BACT</name>
<evidence type="ECO:0000313" key="13">
    <source>
        <dbReference type="Proteomes" id="UP000053091"/>
    </source>
</evidence>
<dbReference type="STRING" id="1678841.TBC1_12400"/>
<dbReference type="GO" id="GO:0005737">
    <property type="term" value="C:cytoplasm"/>
    <property type="evidence" value="ECO:0007669"/>
    <property type="project" value="UniProtKB-SubCell"/>
</dbReference>
<dbReference type="InterPro" id="IPR001179">
    <property type="entry name" value="PPIase_FKBP_dom"/>
</dbReference>
<comment type="function">
    <text evidence="8">Also involved in hydrogenase metallocenter assembly, probably by participating in the nickel insertion step. This function in hydrogenase biosynthesis requires chaperone activity and the presence of the metal-binding domain, but not PPIase activity.</text>
</comment>
<dbReference type="PANTHER" id="PTHR47861:SF3">
    <property type="entry name" value="FKBP-TYPE PEPTIDYL-PROLYL CIS-TRANS ISOMERASE SLYD"/>
    <property type="match status" value="1"/>
</dbReference>
<dbReference type="GO" id="GO:0003755">
    <property type="term" value="F:peptidyl-prolyl cis-trans isomerase activity"/>
    <property type="evidence" value="ECO:0007669"/>
    <property type="project" value="UniProtKB-UniRule"/>
</dbReference>
<feature type="domain" description="PPIase FKBP-type" evidence="11">
    <location>
        <begin position="6"/>
        <end position="102"/>
    </location>
</feature>
<evidence type="ECO:0000256" key="8">
    <source>
        <dbReference type="ARBA" id="ARBA00037071"/>
    </source>
</evidence>
<comment type="catalytic activity">
    <reaction evidence="1 9 10">
        <text>[protein]-peptidylproline (omega=180) = [protein]-peptidylproline (omega=0)</text>
        <dbReference type="Rhea" id="RHEA:16237"/>
        <dbReference type="Rhea" id="RHEA-COMP:10747"/>
        <dbReference type="Rhea" id="RHEA-COMP:10748"/>
        <dbReference type="ChEBI" id="CHEBI:83833"/>
        <dbReference type="ChEBI" id="CHEBI:83834"/>
        <dbReference type="EC" id="5.2.1.8"/>
    </reaction>
</comment>
<dbReference type="AlphaFoldDB" id="A0A0S7C6Q2"/>
<evidence type="ECO:0000256" key="4">
    <source>
        <dbReference type="ARBA" id="ARBA00022490"/>
    </source>
</evidence>
<keyword evidence="7 9" id="KW-0413">Isomerase</keyword>
<evidence type="ECO:0000256" key="6">
    <source>
        <dbReference type="ARBA" id="ARBA00023186"/>
    </source>
</evidence>
<dbReference type="InterPro" id="IPR046357">
    <property type="entry name" value="PPIase_dom_sf"/>
</dbReference>
<comment type="similarity">
    <text evidence="3 10">Belongs to the FKBP-type PPIase family.</text>
</comment>
<keyword evidence="5 9" id="KW-0697">Rotamase</keyword>
<comment type="subcellular location">
    <subcellularLocation>
        <location evidence="2">Cytoplasm</location>
    </subcellularLocation>
</comment>
<evidence type="ECO:0000256" key="1">
    <source>
        <dbReference type="ARBA" id="ARBA00000971"/>
    </source>
</evidence>
<proteinExistence type="inferred from homology"/>
<reference evidence="12" key="1">
    <citation type="journal article" date="2015" name="Genome Announc.">
        <title>Draft Genome Sequence of Bacteroidales Strain TBC1, a Novel Isolate from a Methanogenic Wastewater Treatment System.</title>
        <authorList>
            <person name="Tourlousse D.M."/>
            <person name="Matsuura N."/>
            <person name="Sun L."/>
            <person name="Toyonaga M."/>
            <person name="Kuroda K."/>
            <person name="Ohashi A."/>
            <person name="Cruz R."/>
            <person name="Yamaguchi T."/>
            <person name="Sekiguchi Y."/>
        </authorList>
    </citation>
    <scope>NUCLEOTIDE SEQUENCE [LARGE SCALE GENOMIC DNA]</scope>
    <source>
        <strain evidence="12">TBC1</strain>
    </source>
</reference>
<dbReference type="EMBL" id="DF968183">
    <property type="protein sequence ID" value="GAP44591.1"/>
    <property type="molecule type" value="Genomic_DNA"/>
</dbReference>
<dbReference type="Gene3D" id="3.10.50.40">
    <property type="match status" value="1"/>
</dbReference>
<evidence type="ECO:0000256" key="3">
    <source>
        <dbReference type="ARBA" id="ARBA00006577"/>
    </source>
</evidence>
<evidence type="ECO:0000256" key="9">
    <source>
        <dbReference type="PROSITE-ProRule" id="PRU00277"/>
    </source>
</evidence>
<accession>A0A0S7C6Q2</accession>
<organism evidence="12">
    <name type="scientific">Lentimicrobium saccharophilum</name>
    <dbReference type="NCBI Taxonomy" id="1678841"/>
    <lineage>
        <taxon>Bacteria</taxon>
        <taxon>Pseudomonadati</taxon>
        <taxon>Bacteroidota</taxon>
        <taxon>Bacteroidia</taxon>
        <taxon>Bacteroidales</taxon>
        <taxon>Lentimicrobiaceae</taxon>
        <taxon>Lentimicrobium</taxon>
    </lineage>
</organism>
<evidence type="ECO:0000256" key="5">
    <source>
        <dbReference type="ARBA" id="ARBA00023110"/>
    </source>
</evidence>
<evidence type="ECO:0000256" key="2">
    <source>
        <dbReference type="ARBA" id="ARBA00004496"/>
    </source>
</evidence>
<dbReference type="PATRIC" id="fig|1678841.3.peg.3102"/>
<keyword evidence="4" id="KW-0963">Cytoplasm</keyword>